<reference evidence="4" key="1">
    <citation type="submission" date="2019-08" db="EMBL/GenBank/DDBJ databases">
        <title>Reference gene set and small RNA set construction with multiple tissues from Davidia involucrata Baill.</title>
        <authorList>
            <person name="Yang H."/>
            <person name="Zhou C."/>
            <person name="Li G."/>
            <person name="Wang J."/>
            <person name="Gao P."/>
            <person name="Wang M."/>
            <person name="Wang R."/>
            <person name="Zhao Y."/>
        </authorList>
    </citation>
    <scope>NUCLEOTIDE SEQUENCE</scope>
    <source>
        <tissue evidence="4">Mixed with DoveR01_LX</tissue>
    </source>
</reference>
<dbReference type="GO" id="GO:0003676">
    <property type="term" value="F:nucleic acid binding"/>
    <property type="evidence" value="ECO:0007669"/>
    <property type="project" value="InterPro"/>
</dbReference>
<sequence>MAVVLTMSINPFFSSASSSLSRALNPPPTLQYPVSSFSPFHLHGWFSIVKFTGTRHSEQRLLLAVVGLRPSKHMLIQCNTVNSTSNSSIKHLPDMEIMFFSLFQEIGFDKRECELLLDNNSVLRFTPFESIRTRVLSLQHLGINGLALYRLITKRPDVLTAEEIDSLICFVRDDLEGKIEPAQLERLLKGTDPRFFMGFEGKVALLLSHGIPQEKLAHVLNNVNLTKALCLKSAEEIDRTITFLNRFGGVNLIVRRPAILNYDLDSQLIPRIGVLFQLSGGDEVATGTVLQKLPAILAYSAEHLKDHVEFLRSFAGLSDQEIFRIVLVYPNVFSASRKRKLHPRIDFLKQCGLNSNDIFRFLIKAPLFLSLSFEENLACKLVFLVKIGYENRTKELAMAMGAVTRTSCKNSQEVIGLFLNYGFSCDDILAMSKKHPQILQYNHESLEEKMDYLIEEMGREVGELLAFPAFLGYKLDGRIKHRYEEKKKILGEGMSLNKLLSVSTERFSMKKKINPVLMIDNINGSEG</sequence>
<gene>
    <name evidence="4" type="ORF">Din_037233</name>
</gene>
<evidence type="ECO:0000313" key="4">
    <source>
        <dbReference type="EMBL" id="MPA67792.1"/>
    </source>
</evidence>
<evidence type="ECO:0000256" key="1">
    <source>
        <dbReference type="ARBA" id="ARBA00007692"/>
    </source>
</evidence>
<protein>
    <submittedName>
        <fullName evidence="4">Uncharacterized protein</fullName>
    </submittedName>
</protein>
<dbReference type="Pfam" id="PF02536">
    <property type="entry name" value="mTERF"/>
    <property type="match status" value="1"/>
</dbReference>
<keyword evidence="3" id="KW-0809">Transit peptide</keyword>
<keyword evidence="2" id="KW-0804">Transcription</keyword>
<dbReference type="InterPro" id="IPR003690">
    <property type="entry name" value="MTERF"/>
</dbReference>
<dbReference type="InterPro" id="IPR038538">
    <property type="entry name" value="MTERF_sf"/>
</dbReference>
<organism evidence="4">
    <name type="scientific">Davidia involucrata</name>
    <name type="common">Dove tree</name>
    <dbReference type="NCBI Taxonomy" id="16924"/>
    <lineage>
        <taxon>Eukaryota</taxon>
        <taxon>Viridiplantae</taxon>
        <taxon>Streptophyta</taxon>
        <taxon>Embryophyta</taxon>
        <taxon>Tracheophyta</taxon>
        <taxon>Spermatophyta</taxon>
        <taxon>Magnoliopsida</taxon>
        <taxon>eudicotyledons</taxon>
        <taxon>Gunneridae</taxon>
        <taxon>Pentapetalae</taxon>
        <taxon>asterids</taxon>
        <taxon>Cornales</taxon>
        <taxon>Nyssaceae</taxon>
        <taxon>Davidia</taxon>
    </lineage>
</organism>
<dbReference type="GO" id="GO:0006353">
    <property type="term" value="P:DNA-templated transcription termination"/>
    <property type="evidence" value="ECO:0007669"/>
    <property type="project" value="UniProtKB-KW"/>
</dbReference>
<dbReference type="EMBL" id="GHES01037233">
    <property type="protein sequence ID" value="MPA67792.1"/>
    <property type="molecule type" value="Transcribed_RNA"/>
</dbReference>
<name>A0A5B7BFT9_DAVIN</name>
<dbReference type="Gene3D" id="1.25.70.10">
    <property type="entry name" value="Transcription termination factor 3, mitochondrial"/>
    <property type="match status" value="2"/>
</dbReference>
<keyword evidence="2" id="KW-0806">Transcription termination</keyword>
<dbReference type="SMART" id="SM00733">
    <property type="entry name" value="Mterf"/>
    <property type="match status" value="7"/>
</dbReference>
<dbReference type="PANTHER" id="PTHR13068:SF135">
    <property type="entry name" value="TRANSCRIPTION TERMINATION FACTOR MTERF8, CHLOROPLASTIC"/>
    <property type="match status" value="1"/>
</dbReference>
<dbReference type="PANTHER" id="PTHR13068">
    <property type="entry name" value="CGI-12 PROTEIN-RELATED"/>
    <property type="match status" value="1"/>
</dbReference>
<evidence type="ECO:0000256" key="3">
    <source>
        <dbReference type="ARBA" id="ARBA00022946"/>
    </source>
</evidence>
<evidence type="ECO:0000256" key="2">
    <source>
        <dbReference type="ARBA" id="ARBA00022472"/>
    </source>
</evidence>
<dbReference type="AlphaFoldDB" id="A0A5B7BFT9"/>
<accession>A0A5B7BFT9</accession>
<proteinExistence type="inferred from homology"/>
<comment type="similarity">
    <text evidence="1">Belongs to the mTERF family.</text>
</comment>
<keyword evidence="2" id="KW-0805">Transcription regulation</keyword>